<keyword evidence="2" id="KW-0520">NAD</keyword>
<organism evidence="4 5">
    <name type="scientific">Candidatus Sulfotelmatobacter kueseliae</name>
    <dbReference type="NCBI Taxonomy" id="2042962"/>
    <lineage>
        <taxon>Bacteria</taxon>
        <taxon>Pseudomonadati</taxon>
        <taxon>Acidobacteriota</taxon>
        <taxon>Terriglobia</taxon>
        <taxon>Terriglobales</taxon>
        <taxon>Candidatus Korobacteraceae</taxon>
        <taxon>Candidatus Sulfotelmatobacter</taxon>
    </lineage>
</organism>
<protein>
    <submittedName>
        <fullName evidence="4">D-isomer specific 2-hydroxyacid dehydrogenase, NAD-binding protein</fullName>
    </submittedName>
</protein>
<accession>A0A2U3L5P9</accession>
<sequence length="328" mass="36589">MKLLIVVHHRFELWNVPAWFGARLGDEFPELRVVQRNSYEGIEQHLGDAEIVFTISLRPEQFAVARKLRWIHAPTAAVHQLLFPELVNSDVALTNSTEVHGPVVAEHVMALIFALAKKIPQAAAFQQKRVWGQEAMWKDGARLRELSGATLGLIGLGSIGRRVARMAYGMGMRVIAVREHVEKGRTEGVETVFPPAKLDELLRQSDYVVVAAPLMEATQGLINAARLAVMKPEACLINVGRGPQVDVDDLVEALRSHRIAGAALDVFEKEPLPADSPLWGAENLLITPHTAGLTDKLWNRHYELFSENLRRYLAGQPLRFVVDKQKGY</sequence>
<dbReference type="FunFam" id="3.40.50.720:FF:000363">
    <property type="entry name" value="D-isomer specific 2-hydroxyacid dehydrogenase"/>
    <property type="match status" value="1"/>
</dbReference>
<evidence type="ECO:0000313" key="5">
    <source>
        <dbReference type="Proteomes" id="UP000238701"/>
    </source>
</evidence>
<dbReference type="PANTHER" id="PTHR43333:SF1">
    <property type="entry name" value="D-ISOMER SPECIFIC 2-HYDROXYACID DEHYDROGENASE NAD-BINDING DOMAIN-CONTAINING PROTEIN"/>
    <property type="match status" value="1"/>
</dbReference>
<name>A0A2U3L5P9_9BACT</name>
<dbReference type="CDD" id="cd05300">
    <property type="entry name" value="2-Hacid_dh_1"/>
    <property type="match status" value="1"/>
</dbReference>
<reference evidence="5" key="1">
    <citation type="submission" date="2018-02" db="EMBL/GenBank/DDBJ databases">
        <authorList>
            <person name="Hausmann B."/>
        </authorList>
    </citation>
    <scope>NUCLEOTIDE SEQUENCE [LARGE SCALE GENOMIC DNA]</scope>
    <source>
        <strain evidence="5">Peat soil MAG SbA1</strain>
    </source>
</reference>
<dbReference type="Gene3D" id="3.40.50.720">
    <property type="entry name" value="NAD(P)-binding Rossmann-like Domain"/>
    <property type="match status" value="2"/>
</dbReference>
<dbReference type="AlphaFoldDB" id="A0A2U3L5P9"/>
<dbReference type="Pfam" id="PF02826">
    <property type="entry name" value="2-Hacid_dh_C"/>
    <property type="match status" value="1"/>
</dbReference>
<dbReference type="Proteomes" id="UP000238701">
    <property type="component" value="Unassembled WGS sequence"/>
</dbReference>
<dbReference type="PANTHER" id="PTHR43333">
    <property type="entry name" value="2-HACID_DH_C DOMAIN-CONTAINING PROTEIN"/>
    <property type="match status" value="1"/>
</dbReference>
<dbReference type="EMBL" id="OMOD01000169">
    <property type="protein sequence ID" value="SPF47232.1"/>
    <property type="molecule type" value="Genomic_DNA"/>
</dbReference>
<dbReference type="GO" id="GO:0016491">
    <property type="term" value="F:oxidoreductase activity"/>
    <property type="evidence" value="ECO:0007669"/>
    <property type="project" value="UniProtKB-KW"/>
</dbReference>
<keyword evidence="1" id="KW-0560">Oxidoreductase</keyword>
<proteinExistence type="predicted"/>
<dbReference type="InterPro" id="IPR006140">
    <property type="entry name" value="D-isomer_DH_NAD-bd"/>
</dbReference>
<gene>
    <name evidence="4" type="ORF">SBA1_720023</name>
</gene>
<dbReference type="SUPFAM" id="SSF51735">
    <property type="entry name" value="NAD(P)-binding Rossmann-fold domains"/>
    <property type="match status" value="1"/>
</dbReference>
<evidence type="ECO:0000259" key="3">
    <source>
        <dbReference type="Pfam" id="PF02826"/>
    </source>
</evidence>
<evidence type="ECO:0000256" key="2">
    <source>
        <dbReference type="ARBA" id="ARBA00023027"/>
    </source>
</evidence>
<dbReference type="OrthoDB" id="9805416at2"/>
<feature type="domain" description="D-isomer specific 2-hydroxyacid dehydrogenase NAD-binding" evidence="3">
    <location>
        <begin position="109"/>
        <end position="291"/>
    </location>
</feature>
<dbReference type="SUPFAM" id="SSF52283">
    <property type="entry name" value="Formate/glycerate dehydrogenase catalytic domain-like"/>
    <property type="match status" value="1"/>
</dbReference>
<evidence type="ECO:0000256" key="1">
    <source>
        <dbReference type="ARBA" id="ARBA00023002"/>
    </source>
</evidence>
<evidence type="ECO:0000313" key="4">
    <source>
        <dbReference type="EMBL" id="SPF47232.1"/>
    </source>
</evidence>
<dbReference type="InterPro" id="IPR036291">
    <property type="entry name" value="NAD(P)-bd_dom_sf"/>
</dbReference>
<dbReference type="GO" id="GO:0051287">
    <property type="term" value="F:NAD binding"/>
    <property type="evidence" value="ECO:0007669"/>
    <property type="project" value="InterPro"/>
</dbReference>